<keyword evidence="1" id="KW-1133">Transmembrane helix</keyword>
<sequence>MGRPYTLSLHERDQNKRSRKAIRDFLFSSTCMVLMVVLPIGEIYVINRSGSCTYY</sequence>
<accession>A0A1I7WYK2</accession>
<feature type="transmembrane region" description="Helical" evidence="1">
    <location>
        <begin position="21"/>
        <end position="46"/>
    </location>
</feature>
<name>A0A1I7WYK2_HETBA</name>
<keyword evidence="2" id="KW-1185">Reference proteome</keyword>
<dbReference type="AlphaFoldDB" id="A0A1I7WYK2"/>
<protein>
    <submittedName>
        <fullName evidence="3">G_PROTEIN_RECEP_F1_2 domain-containing protein</fullName>
    </submittedName>
</protein>
<reference evidence="3" key="1">
    <citation type="submission" date="2016-11" db="UniProtKB">
        <authorList>
            <consortium name="WormBaseParasite"/>
        </authorList>
    </citation>
    <scope>IDENTIFICATION</scope>
</reference>
<proteinExistence type="predicted"/>
<keyword evidence="1" id="KW-0812">Transmembrane</keyword>
<organism evidence="2 3">
    <name type="scientific">Heterorhabditis bacteriophora</name>
    <name type="common">Entomopathogenic nematode worm</name>
    <dbReference type="NCBI Taxonomy" id="37862"/>
    <lineage>
        <taxon>Eukaryota</taxon>
        <taxon>Metazoa</taxon>
        <taxon>Ecdysozoa</taxon>
        <taxon>Nematoda</taxon>
        <taxon>Chromadorea</taxon>
        <taxon>Rhabditida</taxon>
        <taxon>Rhabditina</taxon>
        <taxon>Rhabditomorpha</taxon>
        <taxon>Strongyloidea</taxon>
        <taxon>Heterorhabditidae</taxon>
        <taxon>Heterorhabditis</taxon>
    </lineage>
</organism>
<evidence type="ECO:0000313" key="3">
    <source>
        <dbReference type="WBParaSite" id="Hba_10344"/>
    </source>
</evidence>
<dbReference type="WBParaSite" id="Hba_10344">
    <property type="protein sequence ID" value="Hba_10344"/>
    <property type="gene ID" value="Hba_10344"/>
</dbReference>
<keyword evidence="1" id="KW-0472">Membrane</keyword>
<dbReference type="Proteomes" id="UP000095283">
    <property type="component" value="Unplaced"/>
</dbReference>
<evidence type="ECO:0000256" key="1">
    <source>
        <dbReference type="SAM" id="Phobius"/>
    </source>
</evidence>
<evidence type="ECO:0000313" key="2">
    <source>
        <dbReference type="Proteomes" id="UP000095283"/>
    </source>
</evidence>